<proteinExistence type="predicted"/>
<feature type="region of interest" description="Disordered" evidence="1">
    <location>
        <begin position="86"/>
        <end position="107"/>
    </location>
</feature>
<evidence type="ECO:0000256" key="1">
    <source>
        <dbReference type="SAM" id="MobiDB-lite"/>
    </source>
</evidence>
<feature type="compositionally biased region" description="Basic and acidic residues" evidence="1">
    <location>
        <begin position="299"/>
        <end position="320"/>
    </location>
</feature>
<protein>
    <submittedName>
        <fullName evidence="3">Uncharacterized protein DUF222</fullName>
    </submittedName>
</protein>
<dbReference type="CDD" id="cd00085">
    <property type="entry name" value="HNHc"/>
    <property type="match status" value="1"/>
</dbReference>
<sequence length="353" mass="37214">MFGSLTRLAKGLGKDDPRGIDARRSDLVVALLTGALAYAAFNTDADTDADTGDAADADTADDTDSDAAVDYADTGAVDDADATADMGAAADDDSGPGPTGAADTGTVDPGAADTGCAAGRGVCERCGSGDSSSGSGGGGLLPRPVTPTKPLVQVLVPLSTLAGLDDQPCELVGHGPIPAQLAREIAVDANLRRLVYDPLSGTVLDYGRTTYRPPAGLADFVRARDVYCRSPICRRRVLDSHLEHVVPFPQGPTNEKNLDGLCGHDHVMKHAPGWAVRALPDGRIQWITPTGHRYCSHPYDYRPDPDPPTAPRRDRPEPRSRGPRMSQQDYDGYFARRPTDPPTSFDETGPPPF</sequence>
<dbReference type="Pfam" id="PF02720">
    <property type="entry name" value="DUF222"/>
    <property type="match status" value="1"/>
</dbReference>
<feature type="domain" description="DUF222" evidence="2">
    <location>
        <begin position="82"/>
        <end position="225"/>
    </location>
</feature>
<evidence type="ECO:0000313" key="3">
    <source>
        <dbReference type="EMBL" id="TQM14765.1"/>
    </source>
</evidence>
<reference evidence="3 4" key="1">
    <citation type="submission" date="2019-06" db="EMBL/GenBank/DDBJ databases">
        <title>Sequencing the genomes of 1000 actinobacteria strains.</title>
        <authorList>
            <person name="Klenk H.-P."/>
        </authorList>
    </citation>
    <scope>NUCLEOTIDE SEQUENCE [LARGE SCALE GENOMIC DNA]</scope>
    <source>
        <strain evidence="3 4">DSM 45301</strain>
    </source>
</reference>
<gene>
    <name evidence="3" type="ORF">FB558_1540</name>
</gene>
<feature type="compositionally biased region" description="Low complexity" evidence="1">
    <location>
        <begin position="86"/>
        <end position="106"/>
    </location>
</feature>
<dbReference type="Proteomes" id="UP000315677">
    <property type="component" value="Unassembled WGS sequence"/>
</dbReference>
<evidence type="ECO:0000313" key="4">
    <source>
        <dbReference type="Proteomes" id="UP000315677"/>
    </source>
</evidence>
<name>A0A543DZL1_9PSEU</name>
<dbReference type="EMBL" id="VFPA01000001">
    <property type="protein sequence ID" value="TQM14765.1"/>
    <property type="molecule type" value="Genomic_DNA"/>
</dbReference>
<keyword evidence="4" id="KW-1185">Reference proteome</keyword>
<dbReference type="InterPro" id="IPR003615">
    <property type="entry name" value="HNH_nuc"/>
</dbReference>
<comment type="caution">
    <text evidence="3">The sequence shown here is derived from an EMBL/GenBank/DDBJ whole genome shotgun (WGS) entry which is preliminary data.</text>
</comment>
<accession>A0A543DZL1</accession>
<dbReference type="AlphaFoldDB" id="A0A543DZL1"/>
<dbReference type="InterPro" id="IPR003870">
    <property type="entry name" value="DUF222"/>
</dbReference>
<feature type="region of interest" description="Disordered" evidence="1">
    <location>
        <begin position="47"/>
        <end position="66"/>
    </location>
</feature>
<organism evidence="3 4">
    <name type="scientific">Pseudonocardia kunmingensis</name>
    <dbReference type="NCBI Taxonomy" id="630975"/>
    <lineage>
        <taxon>Bacteria</taxon>
        <taxon>Bacillati</taxon>
        <taxon>Actinomycetota</taxon>
        <taxon>Actinomycetes</taxon>
        <taxon>Pseudonocardiales</taxon>
        <taxon>Pseudonocardiaceae</taxon>
        <taxon>Pseudonocardia</taxon>
    </lineage>
</organism>
<feature type="region of interest" description="Disordered" evidence="1">
    <location>
        <begin position="297"/>
        <end position="353"/>
    </location>
</feature>
<evidence type="ECO:0000259" key="2">
    <source>
        <dbReference type="Pfam" id="PF02720"/>
    </source>
</evidence>